<comment type="caution">
    <text evidence="1">The sequence shown here is derived from an EMBL/GenBank/DDBJ whole genome shotgun (WGS) entry which is preliminary data.</text>
</comment>
<dbReference type="RefSeq" id="WP_107780333.1">
    <property type="nucleotide sequence ID" value="NZ_QBKG01000001.1"/>
</dbReference>
<proteinExistence type="predicted"/>
<dbReference type="AlphaFoldDB" id="A0A2T5XXY7"/>
<sequence length="88" mass="10277">MNTTVLKVDNNSEFAQSFLEFVQTLPYVKIELPKVAKRTKKEEMATEPLEEDEDGIPIAHRDFIMQLSKETNRNIAKRLSEKFELSYL</sequence>
<dbReference type="EMBL" id="QBKG01000001">
    <property type="protein sequence ID" value="PTX08384.1"/>
    <property type="molecule type" value="Genomic_DNA"/>
</dbReference>
<reference evidence="1 2" key="1">
    <citation type="submission" date="2018-04" db="EMBL/GenBank/DDBJ databases">
        <title>Genomic Encyclopedia of Archaeal and Bacterial Type Strains, Phase II (KMG-II): from individual species to whole genera.</title>
        <authorList>
            <person name="Goeker M."/>
        </authorList>
    </citation>
    <scope>NUCLEOTIDE SEQUENCE [LARGE SCALE GENOMIC DNA]</scope>
    <source>
        <strain evidence="1 2">DSM 22902</strain>
    </source>
</reference>
<evidence type="ECO:0000313" key="2">
    <source>
        <dbReference type="Proteomes" id="UP000243985"/>
    </source>
</evidence>
<accession>A0A2T5XXY7</accession>
<gene>
    <name evidence="1" type="ORF">C8P65_10141</name>
</gene>
<name>A0A2T5XXY7_9FLAO</name>
<organism evidence="1 2">
    <name type="scientific">Capnocytophaga leadbetteri</name>
    <dbReference type="NCBI Taxonomy" id="327575"/>
    <lineage>
        <taxon>Bacteria</taxon>
        <taxon>Pseudomonadati</taxon>
        <taxon>Bacteroidota</taxon>
        <taxon>Flavobacteriia</taxon>
        <taxon>Flavobacteriales</taxon>
        <taxon>Flavobacteriaceae</taxon>
        <taxon>Capnocytophaga</taxon>
    </lineage>
</organism>
<protein>
    <submittedName>
        <fullName evidence="1">Uncharacterized protein</fullName>
    </submittedName>
</protein>
<dbReference type="Proteomes" id="UP000243985">
    <property type="component" value="Unassembled WGS sequence"/>
</dbReference>
<dbReference type="GeneID" id="84579450"/>
<evidence type="ECO:0000313" key="1">
    <source>
        <dbReference type="EMBL" id="PTX08384.1"/>
    </source>
</evidence>